<gene>
    <name evidence="3" type="ORF">BN9_130980</name>
</gene>
<accession>A0A024FWK2</accession>
<evidence type="ECO:0000313" key="4">
    <source>
        <dbReference type="Proteomes" id="UP000053237"/>
    </source>
</evidence>
<keyword evidence="2" id="KW-0732">Signal</keyword>
<feature type="chain" id="PRO_5001529126" description="RxLR effector protein" evidence="2">
    <location>
        <begin position="20"/>
        <end position="315"/>
    </location>
</feature>
<dbReference type="EMBL" id="CAIX01001195">
    <property type="protein sequence ID" value="CCI11543.1"/>
    <property type="molecule type" value="Genomic_DNA"/>
</dbReference>
<protein>
    <recommendedName>
        <fullName evidence="5">RxLR effector protein</fullName>
    </recommendedName>
</protein>
<organism evidence="3 4">
    <name type="scientific">Albugo candida</name>
    <dbReference type="NCBI Taxonomy" id="65357"/>
    <lineage>
        <taxon>Eukaryota</taxon>
        <taxon>Sar</taxon>
        <taxon>Stramenopiles</taxon>
        <taxon>Oomycota</taxon>
        <taxon>Peronosporomycetes</taxon>
        <taxon>Albuginales</taxon>
        <taxon>Albuginaceae</taxon>
        <taxon>Albugo</taxon>
    </lineage>
</organism>
<evidence type="ECO:0000313" key="3">
    <source>
        <dbReference type="EMBL" id="CCI11543.1"/>
    </source>
</evidence>
<sequence>MVAFIHVAVCGLLTTSVESATTLIGDTHSFTTNADTDGRSEIKETQHATLDKNFDATPLYMSRKSQRDVRFDLQTTTTGSRSLIHDIETQGSGNFRATSSRNGSIPNPTRLLTPKYNRISTTNTPNNDDSHAELRVSESSLSGRGKAKVNDSPKKERKTVRFAGTKDTADAGSSNKDSGISFHDPNFAKGHVKIPGTRDSISLAQADQLKSKSLISVAWPIVPLEKPNQNPSTAFKDVPNKALRIAGSTTIRPQEKKPNFSKKFWSFGKRETHEVDLRQDRNANNLEKAKAALDLFYSNDGYQLSKKEKPRPSNL</sequence>
<evidence type="ECO:0000256" key="2">
    <source>
        <dbReference type="SAM" id="SignalP"/>
    </source>
</evidence>
<dbReference type="InParanoid" id="A0A024FWK2"/>
<feature type="region of interest" description="Disordered" evidence="1">
    <location>
        <begin position="90"/>
        <end position="185"/>
    </location>
</feature>
<feature type="compositionally biased region" description="Polar residues" evidence="1">
    <location>
        <begin position="118"/>
        <end position="127"/>
    </location>
</feature>
<evidence type="ECO:0000256" key="1">
    <source>
        <dbReference type="SAM" id="MobiDB-lite"/>
    </source>
</evidence>
<reference evidence="3 4" key="1">
    <citation type="submission" date="2012-05" db="EMBL/GenBank/DDBJ databases">
        <title>Recombination and specialization in a pathogen metapopulation.</title>
        <authorList>
            <person name="Gardiner A."/>
            <person name="Kemen E."/>
            <person name="Schultz-Larsen T."/>
            <person name="MacLean D."/>
            <person name="Van Oosterhout C."/>
            <person name="Jones J.D.G."/>
        </authorList>
    </citation>
    <scope>NUCLEOTIDE SEQUENCE [LARGE SCALE GENOMIC DNA]</scope>
    <source>
        <strain evidence="3 4">Ac Nc2</strain>
    </source>
</reference>
<name>A0A024FWK2_9STRA</name>
<evidence type="ECO:0008006" key="5">
    <source>
        <dbReference type="Google" id="ProtNLM"/>
    </source>
</evidence>
<feature type="signal peptide" evidence="2">
    <location>
        <begin position="1"/>
        <end position="19"/>
    </location>
</feature>
<proteinExistence type="predicted"/>
<dbReference type="AlphaFoldDB" id="A0A024FWK2"/>
<keyword evidence="4" id="KW-1185">Reference proteome</keyword>
<dbReference type="Proteomes" id="UP000053237">
    <property type="component" value="Unassembled WGS sequence"/>
</dbReference>
<comment type="caution">
    <text evidence="3">The sequence shown here is derived from an EMBL/GenBank/DDBJ whole genome shotgun (WGS) entry which is preliminary data.</text>
</comment>
<feature type="compositionally biased region" description="Polar residues" evidence="1">
    <location>
        <begin position="90"/>
        <end position="107"/>
    </location>
</feature>